<organism evidence="2 3">
    <name type="scientific">Dictyostelium firmibasis</name>
    <dbReference type="NCBI Taxonomy" id="79012"/>
    <lineage>
        <taxon>Eukaryota</taxon>
        <taxon>Amoebozoa</taxon>
        <taxon>Evosea</taxon>
        <taxon>Eumycetozoa</taxon>
        <taxon>Dictyostelia</taxon>
        <taxon>Dictyosteliales</taxon>
        <taxon>Dictyosteliaceae</taxon>
        <taxon>Dictyostelium</taxon>
    </lineage>
</organism>
<sequence length="799" mass="92955">MNKTIIVNKASKFIISKNYYSSTIKKKSGDTYKIRGLDIKDRKELYSLDNESIKKKLNQLKDEAKQLLNERGDELISDLSKTLNLTSDNLKLNITKSPFTLRAYLLAANQGISFYHHELRKQINPTDDYERQKRKDLVYKLQNQEIESLAGGGSGSKSYKKKSIEEKKSMSIEREMEIIREQQQEQQHFDQQISVSTKWNMGQLEIQPSIDTFQQDELFISFNPYESTTTNSQSYQLVSRLSKFHWKEHITKWEMFSSSKLNQLIPQLQLHILDKISLTNNQHDDSIVINQFLDSIQFISNEINSVDLKNFKTLNDHQNNNSNNNNSSSSLPKLKIENSIENGGDFKNIINNSIVDSLIYMKGHHFRITSEPFILFFQQLKENQDYFSSLSQYKQFLEKLLDTLLFETIEYDPTSLNHSNNRQLEYKLKLDLLQREAFRQFKVYHVYNTCPEPKRHEEADLRKLTHLCKTLQKRSTIDFIQESKKYLSPHILSNGIINSNQLLSGENTTQASTSTIAKTSISVPQLSEGLHTCIPATMSLLEFSIKNSSKENVLFDTQDGKLKDINDLNDLITKFANSKYMYSRESLSQRFSMFIQSSDDIVGLSNPVYKLLIDLEDRVLELSQNDFEENPIENWIGNLSIELDDEDDDLEYQDTDQFNIVASQNYNLVKIDNRMLSQLHKTFSEDLDFQIEELELTIKNKKVLEREIKVHNDKISKLIKDSRDSTSPTLYFIGIQDNQVYTLEISNEWEPVWNLLKSYPNGLLLKDFIDKQTFVAKELFLSTLPDLNKYGVVGLFPKF</sequence>
<dbReference type="AlphaFoldDB" id="A0AAN7TXQ7"/>
<comment type="caution">
    <text evidence="2">The sequence shown here is derived from an EMBL/GenBank/DDBJ whole genome shotgun (WGS) entry which is preliminary data.</text>
</comment>
<dbReference type="EMBL" id="JAVFKY010000004">
    <property type="protein sequence ID" value="KAK5577736.1"/>
    <property type="molecule type" value="Genomic_DNA"/>
</dbReference>
<reference evidence="2 3" key="1">
    <citation type="submission" date="2023-11" db="EMBL/GenBank/DDBJ databases">
        <title>Dfirmibasis_genome.</title>
        <authorList>
            <person name="Edelbroek B."/>
            <person name="Kjellin J."/>
            <person name="Jerlstrom-Hultqvist J."/>
            <person name="Soderbom F."/>
        </authorList>
    </citation>
    <scope>NUCLEOTIDE SEQUENCE [LARGE SCALE GENOMIC DNA]</scope>
    <source>
        <strain evidence="2 3">TNS-C-14</strain>
    </source>
</reference>
<protein>
    <submittedName>
        <fullName evidence="2">Uncharacterized protein</fullName>
    </submittedName>
</protein>
<dbReference type="Proteomes" id="UP001344447">
    <property type="component" value="Unassembled WGS sequence"/>
</dbReference>
<keyword evidence="3" id="KW-1185">Reference proteome</keyword>
<evidence type="ECO:0000313" key="3">
    <source>
        <dbReference type="Proteomes" id="UP001344447"/>
    </source>
</evidence>
<evidence type="ECO:0000313" key="2">
    <source>
        <dbReference type="EMBL" id="KAK5577736.1"/>
    </source>
</evidence>
<feature type="coiled-coil region" evidence="1">
    <location>
        <begin position="687"/>
        <end position="721"/>
    </location>
</feature>
<feature type="coiled-coil region" evidence="1">
    <location>
        <begin position="43"/>
        <end position="70"/>
    </location>
</feature>
<proteinExistence type="predicted"/>
<name>A0AAN7TXQ7_9MYCE</name>
<keyword evidence="1" id="KW-0175">Coiled coil</keyword>
<evidence type="ECO:0000256" key="1">
    <source>
        <dbReference type="SAM" id="Coils"/>
    </source>
</evidence>
<accession>A0AAN7TXQ7</accession>
<gene>
    <name evidence="2" type="ORF">RB653_002683</name>
</gene>